<accession>A0A964E0P9</accession>
<name>A0A964E0P9_9PROT</name>
<evidence type="ECO:0000256" key="5">
    <source>
        <dbReference type="ARBA" id="ARBA00023136"/>
    </source>
</evidence>
<dbReference type="GO" id="GO:0005886">
    <property type="term" value="C:plasma membrane"/>
    <property type="evidence" value="ECO:0007669"/>
    <property type="project" value="UniProtKB-SubCell"/>
</dbReference>
<dbReference type="Pfam" id="PF02653">
    <property type="entry name" value="BPD_transp_2"/>
    <property type="match status" value="1"/>
</dbReference>
<reference evidence="7" key="2">
    <citation type="submission" date="2021-01" db="EMBL/GenBank/DDBJ databases">
        <authorList>
            <person name="Mieszkin S."/>
            <person name="Pouder E."/>
            <person name="Alain K."/>
        </authorList>
    </citation>
    <scope>NUCLEOTIDE SEQUENCE</scope>
    <source>
        <strain evidence="7">HW T2.11</strain>
    </source>
</reference>
<comment type="subcellular location">
    <subcellularLocation>
        <location evidence="1">Cell membrane</location>
        <topology evidence="1">Multi-pass membrane protein</topology>
    </subcellularLocation>
</comment>
<reference evidence="7" key="1">
    <citation type="journal article" date="2021" name="Microorganisms">
        <title>Acidisoma silvae sp. nov. and Acidisomacellulosilytica sp. nov., Two Acidophilic Bacteria Isolated from Decaying Wood, Hydrolyzing Cellulose and Producing Poly-3-hydroxybutyrate.</title>
        <authorList>
            <person name="Mieszkin S."/>
            <person name="Pouder E."/>
            <person name="Uroz S."/>
            <person name="Simon-Colin C."/>
            <person name="Alain K."/>
        </authorList>
    </citation>
    <scope>NUCLEOTIDE SEQUENCE</scope>
    <source>
        <strain evidence="7">HW T2.11</strain>
    </source>
</reference>
<dbReference type="GO" id="GO:0022857">
    <property type="term" value="F:transmembrane transporter activity"/>
    <property type="evidence" value="ECO:0007669"/>
    <property type="project" value="InterPro"/>
</dbReference>
<dbReference type="InterPro" id="IPR001851">
    <property type="entry name" value="ABC_transp_permease"/>
</dbReference>
<evidence type="ECO:0000256" key="1">
    <source>
        <dbReference type="ARBA" id="ARBA00004651"/>
    </source>
</evidence>
<feature type="transmembrane region" description="Helical" evidence="6">
    <location>
        <begin position="105"/>
        <end position="130"/>
    </location>
</feature>
<evidence type="ECO:0000313" key="8">
    <source>
        <dbReference type="Proteomes" id="UP000708298"/>
    </source>
</evidence>
<keyword evidence="8" id="KW-1185">Reference proteome</keyword>
<dbReference type="CDD" id="cd06579">
    <property type="entry name" value="TM_PBP1_transp_AraH_like"/>
    <property type="match status" value="1"/>
</dbReference>
<proteinExistence type="predicted"/>
<feature type="transmembrane region" description="Helical" evidence="6">
    <location>
        <begin position="31"/>
        <end position="52"/>
    </location>
</feature>
<keyword evidence="4 6" id="KW-1133">Transmembrane helix</keyword>
<dbReference type="AlphaFoldDB" id="A0A964E0P9"/>
<dbReference type="RefSeq" id="WP_227323389.1">
    <property type="nucleotide sequence ID" value="NZ_JAESVB010000017.1"/>
</dbReference>
<keyword evidence="2" id="KW-1003">Cell membrane</keyword>
<gene>
    <name evidence="7" type="ORF">ASILVAE211_21275</name>
</gene>
<feature type="transmembrane region" description="Helical" evidence="6">
    <location>
        <begin position="262"/>
        <end position="293"/>
    </location>
</feature>
<evidence type="ECO:0000256" key="2">
    <source>
        <dbReference type="ARBA" id="ARBA00022475"/>
    </source>
</evidence>
<evidence type="ECO:0000256" key="4">
    <source>
        <dbReference type="ARBA" id="ARBA00022989"/>
    </source>
</evidence>
<feature type="transmembrane region" description="Helical" evidence="6">
    <location>
        <begin position="64"/>
        <end position="93"/>
    </location>
</feature>
<comment type="caution">
    <text evidence="7">The sequence shown here is derived from an EMBL/GenBank/DDBJ whole genome shotgun (WGS) entry which is preliminary data.</text>
</comment>
<dbReference type="Proteomes" id="UP000708298">
    <property type="component" value="Unassembled WGS sequence"/>
</dbReference>
<evidence type="ECO:0000256" key="3">
    <source>
        <dbReference type="ARBA" id="ARBA00022692"/>
    </source>
</evidence>
<dbReference type="EMBL" id="JAESVB010000017">
    <property type="protein sequence ID" value="MCB8877740.1"/>
    <property type="molecule type" value="Genomic_DNA"/>
</dbReference>
<evidence type="ECO:0000313" key="7">
    <source>
        <dbReference type="EMBL" id="MCB8877740.1"/>
    </source>
</evidence>
<feature type="transmembrane region" description="Helical" evidence="6">
    <location>
        <begin position="175"/>
        <end position="200"/>
    </location>
</feature>
<feature type="transmembrane region" description="Helical" evidence="6">
    <location>
        <begin position="136"/>
        <end position="154"/>
    </location>
</feature>
<organism evidence="7 8">
    <name type="scientific">Acidisoma silvae</name>
    <dbReference type="NCBI Taxonomy" id="2802396"/>
    <lineage>
        <taxon>Bacteria</taxon>
        <taxon>Pseudomonadati</taxon>
        <taxon>Pseudomonadota</taxon>
        <taxon>Alphaproteobacteria</taxon>
        <taxon>Acetobacterales</taxon>
        <taxon>Acidocellaceae</taxon>
        <taxon>Acidisoma</taxon>
    </lineage>
</organism>
<evidence type="ECO:0000256" key="6">
    <source>
        <dbReference type="SAM" id="Phobius"/>
    </source>
</evidence>
<dbReference type="PANTHER" id="PTHR32196">
    <property type="entry name" value="ABC TRANSPORTER PERMEASE PROTEIN YPHD-RELATED-RELATED"/>
    <property type="match status" value="1"/>
</dbReference>
<keyword evidence="3 6" id="KW-0812">Transmembrane</keyword>
<protein>
    <submittedName>
        <fullName evidence="7">ABC transporter permease</fullName>
    </submittedName>
</protein>
<feature type="transmembrane region" description="Helical" evidence="6">
    <location>
        <begin position="220"/>
        <end position="242"/>
    </location>
</feature>
<keyword evidence="5 6" id="KW-0472">Membrane</keyword>
<sequence length="332" mass="34818">MNEVSTTTAVGDKVPQSPWHRRIQVDQLRRGFPLIFLVILIAIFTIMSPRFLSLDNLSTVLEQGMVLLVAALGMTFIIMAGSIDISVGAIVAVSALVAALTADTLGIWAIIPAIAAGAVCGLINGLLLAVGKVPSFIATMGTMVVYRGLVLYFTRGAPVSIDDNGFLWTYSDYSWGIPHSVMIGLALAVLAWCIINYTVFGREVRAIGGGERVSILTGIAVTRVKIMMFVLLGTLAGMAGLLQGARTMAATSQLGLGLELDVIAAVVVGGTPLTGGLGSIINTMLGVLIITLLSSGMNMAGVDPYLQNIIKGAVLICAVFVTIDRKKIGIIK</sequence>